<dbReference type="Proteomes" id="UP000305948">
    <property type="component" value="Unassembled WGS sequence"/>
</dbReference>
<organism evidence="3 4">
    <name type="scientific">Heliocybe sulcata</name>
    <dbReference type="NCBI Taxonomy" id="5364"/>
    <lineage>
        <taxon>Eukaryota</taxon>
        <taxon>Fungi</taxon>
        <taxon>Dikarya</taxon>
        <taxon>Basidiomycota</taxon>
        <taxon>Agaricomycotina</taxon>
        <taxon>Agaricomycetes</taxon>
        <taxon>Gloeophyllales</taxon>
        <taxon>Gloeophyllaceae</taxon>
        <taxon>Heliocybe</taxon>
    </lineage>
</organism>
<feature type="compositionally biased region" description="Low complexity" evidence="1">
    <location>
        <begin position="46"/>
        <end position="55"/>
    </location>
</feature>
<dbReference type="GO" id="GO:0004672">
    <property type="term" value="F:protein kinase activity"/>
    <property type="evidence" value="ECO:0007669"/>
    <property type="project" value="InterPro"/>
</dbReference>
<evidence type="ECO:0000313" key="3">
    <source>
        <dbReference type="EMBL" id="TFK52752.1"/>
    </source>
</evidence>
<reference evidence="3 4" key="1">
    <citation type="journal article" date="2019" name="Nat. Ecol. Evol.">
        <title>Megaphylogeny resolves global patterns of mushroom evolution.</title>
        <authorList>
            <person name="Varga T."/>
            <person name="Krizsan K."/>
            <person name="Foldi C."/>
            <person name="Dima B."/>
            <person name="Sanchez-Garcia M."/>
            <person name="Sanchez-Ramirez S."/>
            <person name="Szollosi G.J."/>
            <person name="Szarkandi J.G."/>
            <person name="Papp V."/>
            <person name="Albert L."/>
            <person name="Andreopoulos W."/>
            <person name="Angelini C."/>
            <person name="Antonin V."/>
            <person name="Barry K.W."/>
            <person name="Bougher N.L."/>
            <person name="Buchanan P."/>
            <person name="Buyck B."/>
            <person name="Bense V."/>
            <person name="Catcheside P."/>
            <person name="Chovatia M."/>
            <person name="Cooper J."/>
            <person name="Damon W."/>
            <person name="Desjardin D."/>
            <person name="Finy P."/>
            <person name="Geml J."/>
            <person name="Haridas S."/>
            <person name="Hughes K."/>
            <person name="Justo A."/>
            <person name="Karasinski D."/>
            <person name="Kautmanova I."/>
            <person name="Kiss B."/>
            <person name="Kocsube S."/>
            <person name="Kotiranta H."/>
            <person name="LaButti K.M."/>
            <person name="Lechner B.E."/>
            <person name="Liimatainen K."/>
            <person name="Lipzen A."/>
            <person name="Lukacs Z."/>
            <person name="Mihaltcheva S."/>
            <person name="Morgado L.N."/>
            <person name="Niskanen T."/>
            <person name="Noordeloos M.E."/>
            <person name="Ohm R.A."/>
            <person name="Ortiz-Santana B."/>
            <person name="Ovrebo C."/>
            <person name="Racz N."/>
            <person name="Riley R."/>
            <person name="Savchenko A."/>
            <person name="Shiryaev A."/>
            <person name="Soop K."/>
            <person name="Spirin V."/>
            <person name="Szebenyi C."/>
            <person name="Tomsovsky M."/>
            <person name="Tulloss R.E."/>
            <person name="Uehling J."/>
            <person name="Grigoriev I.V."/>
            <person name="Vagvolgyi C."/>
            <person name="Papp T."/>
            <person name="Martin F.M."/>
            <person name="Miettinen O."/>
            <person name="Hibbett D.S."/>
            <person name="Nagy L.G."/>
        </authorList>
    </citation>
    <scope>NUCLEOTIDE SEQUENCE [LARGE SCALE GENOMIC DNA]</scope>
    <source>
        <strain evidence="3 4">OMC1185</strain>
    </source>
</reference>
<feature type="compositionally biased region" description="Basic and acidic residues" evidence="1">
    <location>
        <begin position="797"/>
        <end position="812"/>
    </location>
</feature>
<dbReference type="STRING" id="5364.A0A5C3N6C9"/>
<dbReference type="PANTHER" id="PTHR38248:SF2">
    <property type="entry name" value="FUNK1 11"/>
    <property type="match status" value="1"/>
</dbReference>
<feature type="compositionally biased region" description="Basic and acidic residues" evidence="1">
    <location>
        <begin position="767"/>
        <end position="783"/>
    </location>
</feature>
<dbReference type="PANTHER" id="PTHR38248">
    <property type="entry name" value="FUNK1 6"/>
    <property type="match status" value="1"/>
</dbReference>
<dbReference type="SUPFAM" id="SSF56112">
    <property type="entry name" value="Protein kinase-like (PK-like)"/>
    <property type="match status" value="1"/>
</dbReference>
<dbReference type="InterPro" id="IPR008266">
    <property type="entry name" value="Tyr_kinase_AS"/>
</dbReference>
<accession>A0A5C3N6C9</accession>
<evidence type="ECO:0000259" key="2">
    <source>
        <dbReference type="Pfam" id="PF17667"/>
    </source>
</evidence>
<feature type="region of interest" description="Disordered" evidence="1">
    <location>
        <begin position="767"/>
        <end position="812"/>
    </location>
</feature>
<proteinExistence type="predicted"/>
<name>A0A5C3N6C9_9AGAM</name>
<keyword evidence="4" id="KW-1185">Reference proteome</keyword>
<dbReference type="OrthoDB" id="2739948at2759"/>
<protein>
    <recommendedName>
        <fullName evidence="2">Fungal-type protein kinase domain-containing protein</fullName>
    </recommendedName>
</protein>
<dbReference type="InterPro" id="IPR011009">
    <property type="entry name" value="Kinase-like_dom_sf"/>
</dbReference>
<dbReference type="InterPro" id="IPR040976">
    <property type="entry name" value="Pkinase_fungal"/>
</dbReference>
<feature type="region of interest" description="Disordered" evidence="1">
    <location>
        <begin position="1"/>
        <end position="106"/>
    </location>
</feature>
<gene>
    <name evidence="3" type="ORF">OE88DRAFT_1656307</name>
</gene>
<dbReference type="Pfam" id="PF17667">
    <property type="entry name" value="Pkinase_fungal"/>
    <property type="match status" value="1"/>
</dbReference>
<dbReference type="PROSITE" id="PS00109">
    <property type="entry name" value="PROTEIN_KINASE_TYR"/>
    <property type="match status" value="1"/>
</dbReference>
<feature type="domain" description="Fungal-type protein kinase" evidence="2">
    <location>
        <begin position="255"/>
        <end position="632"/>
    </location>
</feature>
<sequence length="836" mass="93663">MKSPSLAPSEIAASVPPDTPPLSPVLLNDDVVSNASHGPSHPTTPDPVVTAPDATSANPPTTPPDKSPPAHEWNTPYSNLNERPSVAWQHASQSGETGTRRREVGHETTRKTLATVAIDDFFTLCFPLQQDEGVISDAYENAPAQAKQDVSTLLDAVPTGEGVEKEMYKPLMKAIATIFETLWPAQCALHLKDTSSDRGGSPDLTFFANNTNNKTDKWEQGLAFIEVKPQDRQDPFYDDERSPREELHMYFRQMQVWNQIQDYATRAYGARSRCFMVAIGIFGQYARFFRWDRSLVTVSRGFNYKEEPELLWQFIAALGAPGYDGSGLDPTVADYVEVQRLAVPGLEEKYAKARAKRLLSLEASELSDAELRKQSSVITVPSSSDGKEEKYISVGPPLFVSGTILGRGTRAWLAVPVPGTVENPARSNEDHFVIIKDSWRDESRAPEGDVYRAIYGNADSVFGIARIRSSVDLYNAEGNPVERDFMHTTIAAWVLRYFNRRFCRRVHHRCVLDSVGINLGRFETTRELMEAIRDAVIGHRSMSEKDILHRDISAYNVMISAYPSCEGNARGFLIDMDYATVLGKAGSEDELREITGTTAFLSIARDPDRPDTGPHRIWHDLESFFWVALYIVVRHANMGGTVTVEKVISLFDKGQTEFRRGFIATTIQRIRVNGHPALGKCLQRLAELVASHYSAEELPPQLREEACERLPDVYRLLRDHQPFIDTIDAALGSHEWPEPDFEAKPFTIAHAETRKRMEDAIKLMEESVRSTRDGQTKRKREVELDAESDGTAATKRVRQEDEGTQVKEKEPRSVFACVPKDVIKRRAASKERPPAA</sequence>
<evidence type="ECO:0000313" key="4">
    <source>
        <dbReference type="Proteomes" id="UP000305948"/>
    </source>
</evidence>
<dbReference type="EMBL" id="ML213508">
    <property type="protein sequence ID" value="TFK52752.1"/>
    <property type="molecule type" value="Genomic_DNA"/>
</dbReference>
<dbReference type="AlphaFoldDB" id="A0A5C3N6C9"/>
<dbReference type="Gene3D" id="1.10.510.10">
    <property type="entry name" value="Transferase(Phosphotransferase) domain 1"/>
    <property type="match status" value="1"/>
</dbReference>
<evidence type="ECO:0000256" key="1">
    <source>
        <dbReference type="SAM" id="MobiDB-lite"/>
    </source>
</evidence>